<keyword evidence="5" id="KW-1185">Reference proteome</keyword>
<proteinExistence type="predicted"/>
<dbReference type="KEGG" id="pgin:FRZ67_06115"/>
<accession>A0A5B8V638</accession>
<dbReference type="PANTHER" id="PTHR45641:SF1">
    <property type="entry name" value="AAA+ ATPASE DOMAIN-CONTAINING PROTEIN"/>
    <property type="match status" value="1"/>
</dbReference>
<dbReference type="InterPro" id="IPR011990">
    <property type="entry name" value="TPR-like_helical_dom_sf"/>
</dbReference>
<dbReference type="Pfam" id="PF13424">
    <property type="entry name" value="TPR_12"/>
    <property type="match status" value="3"/>
</dbReference>
<dbReference type="InterPro" id="IPR019734">
    <property type="entry name" value="TPR_rpt"/>
</dbReference>
<evidence type="ECO:0000313" key="4">
    <source>
        <dbReference type="EMBL" id="QEC66890.1"/>
    </source>
</evidence>
<dbReference type="PANTHER" id="PTHR45641">
    <property type="entry name" value="TETRATRICOPEPTIDE REPEAT PROTEIN (AFU_ORTHOLOGUE AFUA_6G03870)"/>
    <property type="match status" value="1"/>
</dbReference>
<keyword evidence="2 3" id="KW-0802">TPR repeat</keyword>
<sequence>MSQKTNIKIFIASSAELKEEREKCILIINKIRKNHKHLDLEPVEWEYDIVQGNFPGYENIQAGINKTLEECQLVIFLFYSRIGKYTREEFEIATNLNKKIFAYFKDGFTPKRETLQSFSEVLEFKESLTDTVLYKEYKNLIDFELLISDNLNLFFSEAYHITYVKRTDETVSTLSQSNLELIRMLGEKDNEIKELRAGNNKSNDRQIQLQIEKLTQEKESIRTELYQSQEIINQLAQYKQKLELQLGSQKVNDKLKAKALEEVERGNYEEAESYLKQSAKERINDTASTFYELAKIKKLQLQYTEALDYYELSIKVNPDNSDYQNEAGIIAYDLGLFEKAIKYYKKALDIALEYHDDKHPDVAIYYSNIGLAYYCKAEYKKAIQYHEKALKINQANYDENSEEIANGYNNLGLAFNGKGEYERAIQYYEKSSKINLKLYGEESTDIATDYNNIGSAYHNIGAYKKSIEYHKKALEINLKFYDDDSPEIAIDYNNLGSAYNSIGDYDKAIEYHKKALKIDRKYHGEMHQKIATRYNNLGLAYSNKGDYDKAIEYHKKALEIDTEYYGDDHPDIAIDYNNLGVAYYNKDIYNKAIDCYQKSLEIFKKFLPSNHQDIQNAEKNIRLVKQAI</sequence>
<dbReference type="PROSITE" id="PS50293">
    <property type="entry name" value="TPR_REGION"/>
    <property type="match status" value="2"/>
</dbReference>
<feature type="repeat" description="TPR" evidence="3">
    <location>
        <begin position="287"/>
        <end position="320"/>
    </location>
</feature>
<organism evidence="4 5">
    <name type="scientific">Panacibacter ginsenosidivorans</name>
    <dbReference type="NCBI Taxonomy" id="1813871"/>
    <lineage>
        <taxon>Bacteria</taxon>
        <taxon>Pseudomonadati</taxon>
        <taxon>Bacteroidota</taxon>
        <taxon>Chitinophagia</taxon>
        <taxon>Chitinophagales</taxon>
        <taxon>Chitinophagaceae</taxon>
        <taxon>Panacibacter</taxon>
    </lineage>
</organism>
<dbReference type="Proteomes" id="UP000321533">
    <property type="component" value="Chromosome"/>
</dbReference>
<dbReference type="RefSeq" id="WP_147188690.1">
    <property type="nucleotide sequence ID" value="NZ_CP042435.1"/>
</dbReference>
<dbReference type="PROSITE" id="PS50005">
    <property type="entry name" value="TPR"/>
    <property type="match status" value="7"/>
</dbReference>
<feature type="repeat" description="TPR" evidence="3">
    <location>
        <begin position="363"/>
        <end position="396"/>
    </location>
</feature>
<protein>
    <submittedName>
        <fullName evidence="4">Tetratricopeptide repeat protein</fullName>
    </submittedName>
</protein>
<feature type="repeat" description="TPR" evidence="3">
    <location>
        <begin position="531"/>
        <end position="564"/>
    </location>
</feature>
<evidence type="ECO:0000256" key="1">
    <source>
        <dbReference type="ARBA" id="ARBA00022737"/>
    </source>
</evidence>
<dbReference type="OrthoDB" id="571425at2"/>
<keyword evidence="1" id="KW-0677">Repeat</keyword>
<reference evidence="4 5" key="1">
    <citation type="journal article" date="2016" name="Int. J. Syst. Evol. Microbiol.">
        <title>Panacibacter ginsenosidivorans gen. nov., sp. nov., with ginsenoside converting activity isolated from soil of a ginseng field.</title>
        <authorList>
            <person name="Siddiqi M.Z."/>
            <person name="Muhammad Shafi S."/>
            <person name="Choi K.D."/>
            <person name="Im W.T."/>
        </authorList>
    </citation>
    <scope>NUCLEOTIDE SEQUENCE [LARGE SCALE GENOMIC DNA]</scope>
    <source>
        <strain evidence="4 5">Gsoil1550</strain>
    </source>
</reference>
<gene>
    <name evidence="4" type="ORF">FRZ67_06115</name>
</gene>
<dbReference type="AlphaFoldDB" id="A0A5B8V638"/>
<feature type="repeat" description="TPR" evidence="3">
    <location>
        <begin position="447"/>
        <end position="480"/>
    </location>
</feature>
<dbReference type="SMART" id="SM00028">
    <property type="entry name" value="TPR"/>
    <property type="match status" value="9"/>
</dbReference>
<evidence type="ECO:0000313" key="5">
    <source>
        <dbReference type="Proteomes" id="UP000321533"/>
    </source>
</evidence>
<dbReference type="SUPFAM" id="SSF48452">
    <property type="entry name" value="TPR-like"/>
    <property type="match status" value="1"/>
</dbReference>
<evidence type="ECO:0000256" key="2">
    <source>
        <dbReference type="ARBA" id="ARBA00022803"/>
    </source>
</evidence>
<dbReference type="Gene3D" id="1.25.40.10">
    <property type="entry name" value="Tetratricopeptide repeat domain"/>
    <property type="match status" value="3"/>
</dbReference>
<feature type="repeat" description="TPR" evidence="3">
    <location>
        <begin position="405"/>
        <end position="438"/>
    </location>
</feature>
<feature type="repeat" description="TPR" evidence="3">
    <location>
        <begin position="489"/>
        <end position="522"/>
    </location>
</feature>
<feature type="repeat" description="TPR" evidence="3">
    <location>
        <begin position="573"/>
        <end position="606"/>
    </location>
</feature>
<dbReference type="PRINTS" id="PR00381">
    <property type="entry name" value="KINESINLIGHT"/>
</dbReference>
<dbReference type="Pfam" id="PF13181">
    <property type="entry name" value="TPR_8"/>
    <property type="match status" value="1"/>
</dbReference>
<evidence type="ECO:0000256" key="3">
    <source>
        <dbReference type="PROSITE-ProRule" id="PRU00339"/>
    </source>
</evidence>
<name>A0A5B8V638_9BACT</name>
<dbReference type="EMBL" id="CP042435">
    <property type="protein sequence ID" value="QEC66890.1"/>
    <property type="molecule type" value="Genomic_DNA"/>
</dbReference>